<dbReference type="EMBL" id="MU267064">
    <property type="protein sequence ID" value="KAH7917437.1"/>
    <property type="molecule type" value="Genomic_DNA"/>
</dbReference>
<proteinExistence type="predicted"/>
<dbReference type="Proteomes" id="UP000790709">
    <property type="component" value="Unassembled WGS sequence"/>
</dbReference>
<organism evidence="1 2">
    <name type="scientific">Leucogyrophana mollusca</name>
    <dbReference type="NCBI Taxonomy" id="85980"/>
    <lineage>
        <taxon>Eukaryota</taxon>
        <taxon>Fungi</taxon>
        <taxon>Dikarya</taxon>
        <taxon>Basidiomycota</taxon>
        <taxon>Agaricomycotina</taxon>
        <taxon>Agaricomycetes</taxon>
        <taxon>Agaricomycetidae</taxon>
        <taxon>Boletales</taxon>
        <taxon>Boletales incertae sedis</taxon>
        <taxon>Leucogyrophana</taxon>
    </lineage>
</organism>
<gene>
    <name evidence="1" type="ORF">BV22DRAFT_1108572</name>
</gene>
<reference evidence="1" key="1">
    <citation type="journal article" date="2021" name="New Phytol.">
        <title>Evolutionary innovations through gain and loss of genes in the ectomycorrhizal Boletales.</title>
        <authorList>
            <person name="Wu G."/>
            <person name="Miyauchi S."/>
            <person name="Morin E."/>
            <person name="Kuo A."/>
            <person name="Drula E."/>
            <person name="Varga T."/>
            <person name="Kohler A."/>
            <person name="Feng B."/>
            <person name="Cao Y."/>
            <person name="Lipzen A."/>
            <person name="Daum C."/>
            <person name="Hundley H."/>
            <person name="Pangilinan J."/>
            <person name="Johnson J."/>
            <person name="Barry K."/>
            <person name="LaButti K."/>
            <person name="Ng V."/>
            <person name="Ahrendt S."/>
            <person name="Min B."/>
            <person name="Choi I.G."/>
            <person name="Park H."/>
            <person name="Plett J.M."/>
            <person name="Magnuson J."/>
            <person name="Spatafora J.W."/>
            <person name="Nagy L.G."/>
            <person name="Henrissat B."/>
            <person name="Grigoriev I.V."/>
            <person name="Yang Z.L."/>
            <person name="Xu J."/>
            <person name="Martin F.M."/>
        </authorList>
    </citation>
    <scope>NUCLEOTIDE SEQUENCE</scope>
    <source>
        <strain evidence="1">KUC20120723A-06</strain>
    </source>
</reference>
<evidence type="ECO:0000313" key="1">
    <source>
        <dbReference type="EMBL" id="KAH7917437.1"/>
    </source>
</evidence>
<evidence type="ECO:0000313" key="2">
    <source>
        <dbReference type="Proteomes" id="UP000790709"/>
    </source>
</evidence>
<sequence>MFADDTTIYLKKSDNYNDLEAILGSWCQASGAKFNLEKTEIIPIGSQKHRDEILLTRKLNPESPPIKQSVNIAKDGQPIRSLGAWIGNKVDNPATWEQVLNKVNKALMRWKEGNPTLNGKRLIVQMIAGGMTQFLTKAQGMPENIENSLISTIRKFIWGEVKSPPIGIEHLYKPPHEGGINLLDIKSRNLAIEITKRAPWTFVTDILINNLKPSGIKSNEDLNTFLHLWSPPTQGTRANTLPNEQKKKLQMQ</sequence>
<keyword evidence="2" id="KW-1185">Reference proteome</keyword>
<name>A0ACB8AVQ3_9AGAM</name>
<protein>
    <submittedName>
        <fullName evidence="1">Uncharacterized protein</fullName>
    </submittedName>
</protein>
<comment type="caution">
    <text evidence="1">The sequence shown here is derived from an EMBL/GenBank/DDBJ whole genome shotgun (WGS) entry which is preliminary data.</text>
</comment>
<accession>A0ACB8AVQ3</accession>